<dbReference type="RefSeq" id="WP_190538374.1">
    <property type="nucleotide sequence ID" value="NZ_CAWPNO010000001.1"/>
</dbReference>
<feature type="transmembrane region" description="Helical" evidence="1">
    <location>
        <begin position="86"/>
        <end position="104"/>
    </location>
</feature>
<comment type="caution">
    <text evidence="2">The sequence shown here is derived from an EMBL/GenBank/DDBJ whole genome shotgun (WGS) entry which is preliminary data.</text>
</comment>
<dbReference type="EMBL" id="JACJQH010000001">
    <property type="protein sequence ID" value="MBD2194007.1"/>
    <property type="molecule type" value="Genomic_DNA"/>
</dbReference>
<name>A0ABR8A224_9CYAN</name>
<protein>
    <submittedName>
        <fullName evidence="2">DUF5357 domain-containing protein</fullName>
    </submittedName>
</protein>
<dbReference type="InterPro" id="IPR020360">
    <property type="entry name" value="Uncharacterised_alr2393"/>
</dbReference>
<feature type="transmembrane region" description="Helical" evidence="1">
    <location>
        <begin position="32"/>
        <end position="51"/>
    </location>
</feature>
<keyword evidence="1" id="KW-0812">Transmembrane</keyword>
<keyword evidence="1" id="KW-1133">Transmembrane helix</keyword>
<accession>A0ABR8A224</accession>
<keyword evidence="1" id="KW-0472">Membrane</keyword>
<sequence length="347" mass="39448">MNTLFKDLLGLTNFISDVYAGIKKFFIPERAYSWQTLLYLSIFSWAISYFATGAIRDTIAFFGWLFLIAGTAWYTTDDPARIPGTYMPVGAVITGFLVSVFAFGHSDRNVLTTNTIVYWPTISALITAIPEFFEGSGTDAKTQLPKPEDRQKIVVLVASSMLLSCWIQFYFVVNNWVAEYPSLLSDNFQRSTFVIRTEPPLKISPNGAAILKEMQPRIERSIEKQSWSQVERWLQNANANIANLGQKVLDNKRLKDKEEKNLWRIEPRITNPNPRKKDEYNLDILSIWTGPSSDPRGYYLRQSCQIRPIAESKNRSTTQKSEQTSLIAEIECGPISKPIIGLPPAQR</sequence>
<evidence type="ECO:0000313" key="2">
    <source>
        <dbReference type="EMBL" id="MBD2194007.1"/>
    </source>
</evidence>
<dbReference type="Pfam" id="PF17310">
    <property type="entry name" value="DUF5357"/>
    <property type="match status" value="1"/>
</dbReference>
<feature type="transmembrane region" description="Helical" evidence="1">
    <location>
        <begin position="58"/>
        <end position="74"/>
    </location>
</feature>
<organism evidence="2 3">
    <name type="scientific">Calothrix parietina FACHB-288</name>
    <dbReference type="NCBI Taxonomy" id="2692896"/>
    <lineage>
        <taxon>Bacteria</taxon>
        <taxon>Bacillati</taxon>
        <taxon>Cyanobacteriota</taxon>
        <taxon>Cyanophyceae</taxon>
        <taxon>Nostocales</taxon>
        <taxon>Calotrichaceae</taxon>
        <taxon>Calothrix</taxon>
    </lineage>
</organism>
<feature type="transmembrane region" description="Helical" evidence="1">
    <location>
        <begin position="153"/>
        <end position="173"/>
    </location>
</feature>
<proteinExistence type="predicted"/>
<dbReference type="Proteomes" id="UP000658514">
    <property type="component" value="Unassembled WGS sequence"/>
</dbReference>
<keyword evidence="3" id="KW-1185">Reference proteome</keyword>
<reference evidence="2 3" key="1">
    <citation type="journal article" date="2020" name="ISME J.">
        <title>Comparative genomics reveals insights into cyanobacterial evolution and habitat adaptation.</title>
        <authorList>
            <person name="Chen M.Y."/>
            <person name="Teng W.K."/>
            <person name="Zhao L."/>
            <person name="Hu C.X."/>
            <person name="Zhou Y.K."/>
            <person name="Han B.P."/>
            <person name="Song L.R."/>
            <person name="Shu W.S."/>
        </authorList>
    </citation>
    <scope>NUCLEOTIDE SEQUENCE [LARGE SCALE GENOMIC DNA]</scope>
    <source>
        <strain evidence="2 3">FACHB-288</strain>
    </source>
</reference>
<gene>
    <name evidence="2" type="ORF">H6G24_00665</name>
</gene>
<feature type="transmembrane region" description="Helical" evidence="1">
    <location>
        <begin position="116"/>
        <end position="133"/>
    </location>
</feature>
<evidence type="ECO:0000313" key="3">
    <source>
        <dbReference type="Proteomes" id="UP000658514"/>
    </source>
</evidence>
<dbReference type="NCBIfam" id="NF037953">
    <property type="entry name" value="frad"/>
    <property type="match status" value="1"/>
</dbReference>
<evidence type="ECO:0000256" key="1">
    <source>
        <dbReference type="SAM" id="Phobius"/>
    </source>
</evidence>